<evidence type="ECO:0000313" key="2">
    <source>
        <dbReference type="EMBL" id="CBX96084.1"/>
    </source>
</evidence>
<dbReference type="STRING" id="985895.E4ZWV8"/>
<sequence>MAVFSLVDSVSDQGRPLASIDVSIRMVQLHRFATKMKSFTPLIFAATVAAEYGYGPAPTSSSTKLGYTTVYPGHGKEPVTVTAQYQAVPTYVKGKWEEYEAMSSVITAYGKKITVTKGDQDLTIYSTKKTLTHTVTSTVYGGNAQPTGYGKPYGYSNSTHTTKVWNELYEEIHECSFDHVGPHAIPGYPGNPKCEDDKDEQVMTIKKYKGGKWHKYVQTFYYGPPKTSVTTYAQPGIYTIPAADITYAHPTAVPAQGTYHAEANKPCTYGGVTTKVNKPTTITAAYPAYETHGVVTKTVIHSKIVTCDKPGVYTIVKPTVTVYPHDTTITYPTVTKYPAGTWHHPAETVTITKTNQPYTCTYEPEKPKPTFGYPTYPTYPAHPAVTSSSTQPPKPDPSSDYYEPTEEYGHAEPGYIKRGGVLSRRGAEPALPKNAAAKRVILV</sequence>
<name>E4ZWV8_LEPMJ</name>
<protein>
    <submittedName>
        <fullName evidence="2">Predicted protein</fullName>
    </submittedName>
</protein>
<gene>
    <name evidence="2" type="ORF">LEMA_P032360.1</name>
</gene>
<feature type="region of interest" description="Disordered" evidence="1">
    <location>
        <begin position="382"/>
        <end position="432"/>
    </location>
</feature>
<proteinExistence type="predicted"/>
<dbReference type="Proteomes" id="UP000002668">
    <property type="component" value="Genome"/>
</dbReference>
<accession>E4ZWV8</accession>
<dbReference type="HOGENOM" id="CLU_660539_0_0_1"/>
<dbReference type="VEuPathDB" id="FungiDB:LEMA_P032360.1"/>
<dbReference type="AlphaFoldDB" id="E4ZWV8"/>
<keyword evidence="3" id="KW-1185">Reference proteome</keyword>
<reference evidence="3" key="1">
    <citation type="journal article" date="2011" name="Nat. Commun.">
        <title>Effector diversification within compartments of the Leptosphaeria maculans genome affected by Repeat-Induced Point mutations.</title>
        <authorList>
            <person name="Rouxel T."/>
            <person name="Grandaubert J."/>
            <person name="Hane J.K."/>
            <person name="Hoede C."/>
            <person name="van de Wouw A.P."/>
            <person name="Couloux A."/>
            <person name="Dominguez V."/>
            <person name="Anthouard V."/>
            <person name="Bally P."/>
            <person name="Bourras S."/>
            <person name="Cozijnsen A.J."/>
            <person name="Ciuffetti L.M."/>
            <person name="Degrave A."/>
            <person name="Dilmaghani A."/>
            <person name="Duret L."/>
            <person name="Fudal I."/>
            <person name="Goodwin S.B."/>
            <person name="Gout L."/>
            <person name="Glaser N."/>
            <person name="Linglin J."/>
            <person name="Kema G.H.J."/>
            <person name="Lapalu N."/>
            <person name="Lawrence C.B."/>
            <person name="May K."/>
            <person name="Meyer M."/>
            <person name="Ollivier B."/>
            <person name="Poulain J."/>
            <person name="Schoch C.L."/>
            <person name="Simon A."/>
            <person name="Spatafora J.W."/>
            <person name="Stachowiak A."/>
            <person name="Turgeon B.G."/>
            <person name="Tyler B.M."/>
            <person name="Vincent D."/>
            <person name="Weissenbach J."/>
            <person name="Amselem J."/>
            <person name="Quesneville H."/>
            <person name="Oliver R.P."/>
            <person name="Wincker P."/>
            <person name="Balesdent M.-H."/>
            <person name="Howlett B.J."/>
        </authorList>
    </citation>
    <scope>NUCLEOTIDE SEQUENCE [LARGE SCALE GENOMIC DNA]</scope>
    <source>
        <strain evidence="3">JN3 / isolate v23.1.3 / race Av1-4-5-6-7-8</strain>
    </source>
</reference>
<evidence type="ECO:0000313" key="3">
    <source>
        <dbReference type="Proteomes" id="UP000002668"/>
    </source>
</evidence>
<dbReference type="EMBL" id="FP929127">
    <property type="protein sequence ID" value="CBX96084.1"/>
    <property type="molecule type" value="Genomic_DNA"/>
</dbReference>
<dbReference type="GeneID" id="13281588"/>
<evidence type="ECO:0000256" key="1">
    <source>
        <dbReference type="SAM" id="MobiDB-lite"/>
    </source>
</evidence>
<organism evidence="3">
    <name type="scientific">Leptosphaeria maculans (strain JN3 / isolate v23.1.3 / race Av1-4-5-6-7-8)</name>
    <name type="common">Blackleg fungus</name>
    <name type="synonym">Phoma lingam</name>
    <dbReference type="NCBI Taxonomy" id="985895"/>
    <lineage>
        <taxon>Eukaryota</taxon>
        <taxon>Fungi</taxon>
        <taxon>Dikarya</taxon>
        <taxon>Ascomycota</taxon>
        <taxon>Pezizomycotina</taxon>
        <taxon>Dothideomycetes</taxon>
        <taxon>Pleosporomycetidae</taxon>
        <taxon>Pleosporales</taxon>
        <taxon>Pleosporineae</taxon>
        <taxon>Leptosphaeriaceae</taxon>
        <taxon>Plenodomus</taxon>
        <taxon>Plenodomus lingam/Leptosphaeria maculans species complex</taxon>
    </lineage>
</organism>
<dbReference type="InParanoid" id="E4ZWV8"/>
<dbReference type="eggNOG" id="ENOG502RI5Z">
    <property type="taxonomic scope" value="Eukaryota"/>
</dbReference>
<dbReference type="OrthoDB" id="4158477at2759"/>
<dbReference type="OMA" id="HAIPGYP"/>